<dbReference type="GO" id="GO:0007156">
    <property type="term" value="P:homophilic cell adhesion via plasma membrane adhesion molecules"/>
    <property type="evidence" value="ECO:0007669"/>
    <property type="project" value="TreeGrafter"/>
</dbReference>
<keyword evidence="14" id="KW-1185">Reference proteome</keyword>
<feature type="compositionally biased region" description="Basic and acidic residues" evidence="9">
    <location>
        <begin position="1311"/>
        <end position="1335"/>
    </location>
</feature>
<feature type="compositionally biased region" description="Basic and acidic residues" evidence="9">
    <location>
        <begin position="1053"/>
        <end position="1082"/>
    </location>
</feature>
<feature type="compositionally biased region" description="Pro residues" evidence="9">
    <location>
        <begin position="997"/>
        <end position="1008"/>
    </location>
</feature>
<dbReference type="Pfam" id="PF00041">
    <property type="entry name" value="fn3"/>
    <property type="match status" value="2"/>
</dbReference>
<evidence type="ECO:0000259" key="11">
    <source>
        <dbReference type="PROSITE" id="PS50835"/>
    </source>
</evidence>
<reference evidence="13" key="1">
    <citation type="journal article" date="2023" name="Mol. Biol. Evol.">
        <title>Third-Generation Sequencing Reveals the Adaptive Role of the Epigenome in Three Deep-Sea Polychaetes.</title>
        <authorList>
            <person name="Perez M."/>
            <person name="Aroh O."/>
            <person name="Sun Y."/>
            <person name="Lan Y."/>
            <person name="Juniper S.K."/>
            <person name="Young C.R."/>
            <person name="Angers B."/>
            <person name="Qian P.Y."/>
        </authorList>
    </citation>
    <scope>NUCLEOTIDE SEQUENCE</scope>
    <source>
        <strain evidence="13">R07B-5</strain>
    </source>
</reference>
<dbReference type="FunFam" id="2.60.40.10:FF:000053">
    <property type="entry name" value="Roundabout guidance receptor 1"/>
    <property type="match status" value="1"/>
</dbReference>
<keyword evidence="3" id="KW-0732">Signal</keyword>
<dbReference type="EMBL" id="JAODUO010000075">
    <property type="protein sequence ID" value="KAK2190569.1"/>
    <property type="molecule type" value="Genomic_DNA"/>
</dbReference>
<feature type="transmembrane region" description="Helical" evidence="10">
    <location>
        <begin position="769"/>
        <end position="794"/>
    </location>
</feature>
<dbReference type="GO" id="GO:0005886">
    <property type="term" value="C:plasma membrane"/>
    <property type="evidence" value="ECO:0007669"/>
    <property type="project" value="TreeGrafter"/>
</dbReference>
<keyword evidence="7" id="KW-1015">Disulfide bond</keyword>
<feature type="compositionally biased region" description="Low complexity" evidence="9">
    <location>
        <begin position="1232"/>
        <end position="1248"/>
    </location>
</feature>
<feature type="region of interest" description="Disordered" evidence="9">
    <location>
        <begin position="985"/>
        <end position="1135"/>
    </location>
</feature>
<dbReference type="InterPro" id="IPR003599">
    <property type="entry name" value="Ig_sub"/>
</dbReference>
<name>A0AAD9UIC4_RIDPI</name>
<dbReference type="InterPro" id="IPR036116">
    <property type="entry name" value="FN3_sf"/>
</dbReference>
<dbReference type="InterPro" id="IPR013098">
    <property type="entry name" value="Ig_I-set"/>
</dbReference>
<feature type="compositionally biased region" description="Polar residues" evidence="9">
    <location>
        <begin position="1083"/>
        <end position="1096"/>
    </location>
</feature>
<gene>
    <name evidence="13" type="ORF">NP493_75g02010</name>
</gene>
<feature type="domain" description="Fibronectin type-III" evidence="12">
    <location>
        <begin position="435"/>
        <end position="530"/>
    </location>
</feature>
<evidence type="ECO:0000256" key="2">
    <source>
        <dbReference type="ARBA" id="ARBA00022692"/>
    </source>
</evidence>
<feature type="compositionally biased region" description="Polar residues" evidence="9">
    <location>
        <begin position="945"/>
        <end position="956"/>
    </location>
</feature>
<evidence type="ECO:0000313" key="14">
    <source>
        <dbReference type="Proteomes" id="UP001209878"/>
    </source>
</evidence>
<dbReference type="SMART" id="SM00406">
    <property type="entry name" value="IGv"/>
    <property type="match status" value="2"/>
</dbReference>
<protein>
    <submittedName>
        <fullName evidence="13">Uncharacterized protein</fullName>
    </submittedName>
</protein>
<comment type="caution">
    <text evidence="13">The sequence shown here is derived from an EMBL/GenBank/DDBJ whole genome shotgun (WGS) entry which is preliminary data.</text>
</comment>
<dbReference type="InterPro" id="IPR003961">
    <property type="entry name" value="FN3_dom"/>
</dbReference>
<dbReference type="GO" id="GO:0008046">
    <property type="term" value="F:axon guidance receptor activity"/>
    <property type="evidence" value="ECO:0007669"/>
    <property type="project" value="TreeGrafter"/>
</dbReference>
<dbReference type="FunFam" id="2.60.40.10:FF:000612">
    <property type="entry name" value="palladin isoform X1"/>
    <property type="match status" value="1"/>
</dbReference>
<dbReference type="PANTHER" id="PTHR45080:SF31">
    <property type="entry name" value="MYOTILIN"/>
    <property type="match status" value="1"/>
</dbReference>
<evidence type="ECO:0000256" key="9">
    <source>
        <dbReference type="SAM" id="MobiDB-lite"/>
    </source>
</evidence>
<feature type="domain" description="Fibronectin type-III" evidence="12">
    <location>
        <begin position="663"/>
        <end position="757"/>
    </location>
</feature>
<feature type="domain" description="Fibronectin type-III" evidence="12">
    <location>
        <begin position="553"/>
        <end position="658"/>
    </location>
</feature>
<feature type="region of interest" description="Disordered" evidence="9">
    <location>
        <begin position="1304"/>
        <end position="1469"/>
    </location>
</feature>
<dbReference type="Pfam" id="PF07679">
    <property type="entry name" value="I-set"/>
    <property type="match status" value="4"/>
</dbReference>
<keyword evidence="2 10" id="KW-0812">Transmembrane</keyword>
<dbReference type="InterPro" id="IPR013783">
    <property type="entry name" value="Ig-like_fold"/>
</dbReference>
<dbReference type="GO" id="GO:0043025">
    <property type="term" value="C:neuronal cell body"/>
    <property type="evidence" value="ECO:0007669"/>
    <property type="project" value="TreeGrafter"/>
</dbReference>
<dbReference type="GO" id="GO:0030424">
    <property type="term" value="C:axon"/>
    <property type="evidence" value="ECO:0007669"/>
    <property type="project" value="TreeGrafter"/>
</dbReference>
<keyword evidence="6 10" id="KW-0472">Membrane</keyword>
<feature type="domain" description="Ig-like" evidence="11">
    <location>
        <begin position="326"/>
        <end position="412"/>
    </location>
</feature>
<evidence type="ECO:0000313" key="13">
    <source>
        <dbReference type="EMBL" id="KAK2190569.1"/>
    </source>
</evidence>
<dbReference type="InterPro" id="IPR050958">
    <property type="entry name" value="Cell_Adh-Cytoskel_Orgn"/>
</dbReference>
<evidence type="ECO:0000256" key="7">
    <source>
        <dbReference type="ARBA" id="ARBA00023157"/>
    </source>
</evidence>
<evidence type="ECO:0000256" key="8">
    <source>
        <dbReference type="ARBA" id="ARBA00023319"/>
    </source>
</evidence>
<feature type="domain" description="Ig-like" evidence="11">
    <location>
        <begin position="45"/>
        <end position="132"/>
    </location>
</feature>
<feature type="domain" description="Ig-like" evidence="11">
    <location>
        <begin position="226"/>
        <end position="316"/>
    </location>
</feature>
<comment type="subcellular location">
    <subcellularLocation>
        <location evidence="1">Membrane</location>
        <topology evidence="1">Single-pass membrane protein</topology>
    </subcellularLocation>
</comment>
<feature type="region of interest" description="Disordered" evidence="9">
    <location>
        <begin position="907"/>
        <end position="956"/>
    </location>
</feature>
<feature type="compositionally biased region" description="Polar residues" evidence="9">
    <location>
        <begin position="1017"/>
        <end position="1029"/>
    </location>
</feature>
<dbReference type="PANTHER" id="PTHR45080">
    <property type="entry name" value="CONTACTIN 5"/>
    <property type="match status" value="1"/>
</dbReference>
<dbReference type="PROSITE" id="PS50853">
    <property type="entry name" value="FN3"/>
    <property type="match status" value="3"/>
</dbReference>
<accession>A0AAD9UIC4</accession>
<dbReference type="InterPro" id="IPR003598">
    <property type="entry name" value="Ig_sub2"/>
</dbReference>
<dbReference type="InterPro" id="IPR036179">
    <property type="entry name" value="Ig-like_dom_sf"/>
</dbReference>
<keyword evidence="4" id="KW-0677">Repeat</keyword>
<sequence length="1529" mass="167399">MAGRRSCGISSLKPLPGSLVLVAVTVAGGWRHCFRSRSCSAVLRDDFRVNPRNTEVAVGESAVLECRSPRGLPEPDIKWKKGGEFIETDGRLKIQEPGNLLIQDARKHDSGTYVCVAQNKAGEKESIPARLFVREKPTFVKLPQELEVEENESVQFQCKANGDPTPTIVWKKEEGQIPQGRSRILSDRSLKIEKVKISDEGIYVCRAENSVGFIEALAKLTVRSHPSFTVTPKDKIVGVGRRVSFRCEVTGNPPPAVFWSKGNNKDLMFPHQDRGRFSVTESGTLVIEPVHMTDAGDYICQALSVAGSAYSRARLQVKDVDPRPPPIIHQGPQNQTLPVDSVAMMVCSCSGSPKPAIRWYKNNVLLRMFDARITVLDSGTLQISGLRLSDTAMYTCKASSETGETTWSAALTVESPTNPAVIFHRTPEPSTFPGPPSKPEISDITETTMTLSWKANTNHGASPVFAYTVDYFSHETGEGWIVATDSVEEQSYTVRNLRPDTVYMFLIRAQNSHGRSLPSQVSVPVRTKGGTGVRPTVTPYDLQLVAEKLSGHVVQMKQPEAISSTAVKISWEVRKALRYIEGFHIKYRVLPGSDQRRADQSYSGRIEYTIETVTGNGATMYVLRNLHRFTWYEIRVQPFYSSVEGPASNIIRVRTFEDVPTAPPQKVEVKFEKNGTLHLSWQPPPVSEINGPIRGYKIFISGNESKFNREITTNASTFRVTAQHLVPDMVYRVQVLAWNKMGDGVKSVPLVLGDKDGGGLMRGIVGQPWFIATLIGIIGGTLWLALCIFSIWLYRKRRAGKKVKKNGSLGAHKNDPQSRLEQISNQTALLSDSCQSGSAGDQGNEAASGQPLEALRPDVANVMGQGVDAPSKENLYNTPEIPSIPMKTFYNRGNHGVAPYATTTLISNPHEAHGSGNAFRPIDADHPQNSGSGESGRGQGEMNWANDSSTDNSRSNMEAGYLQQDGALESEYEGVNAGEQEPMLQRRYGSPNHPVLFLPPPPEHPPPSDIGTPPDSPRNSFISPSSGYDSNRGFRPYPRRGGHEGACYAPRSDYSDNDRHQGSRPHDGRPHHPRHGSEKRLGNTDTMGSHNRGSSPKSKDALSPNMSHYALQNDPRSYSPRAMSEPERGPTPPVRAYKLVPIRDNDIHRAYSDTDGAPVPPLRMLSGGHSPPSPAPLDPMMDRGVQSSLPSLANECTNRSDNPMCDPTMYRPDSLVEDMEPNYDDYMAGARNPDCPSPGSSNGDSNAAGSMMAAWASVTDNSDTNCSSVRSSGASSSDASFLAEADFASAVAKAAELSGLTVIGSTVHDPNAGREREREREKVKKTYRQRSERSKRPSSPYSTDSNYSSVAIPHKPYPKSERKRQLQEPVRPSRRNSGHNYDYNGSPDRRSRPPIKTKPQIPQHVADLPSYNRPNFPTPSGNTSGTNGGGSTLGYTRGSKKGAGSPHSPGQSEGPEGANIRPNPLAAFDTRDHDDACHQFTAAWRQLSTDLPSGVVIWSAGANSWLPVQYLAYISVSPRKAVSNCHRCL</sequence>
<evidence type="ECO:0000256" key="1">
    <source>
        <dbReference type="ARBA" id="ARBA00004167"/>
    </source>
</evidence>
<dbReference type="FunFam" id="2.60.40.10:FF:002430">
    <property type="entry name" value="Uncharacterized protein"/>
    <property type="match status" value="1"/>
</dbReference>
<dbReference type="PROSITE" id="PS50835">
    <property type="entry name" value="IG_LIKE"/>
    <property type="match status" value="4"/>
</dbReference>
<dbReference type="SMART" id="SM00409">
    <property type="entry name" value="IG"/>
    <property type="match status" value="4"/>
</dbReference>
<feature type="region of interest" description="Disordered" evidence="9">
    <location>
        <begin position="1229"/>
        <end position="1248"/>
    </location>
</feature>
<dbReference type="SUPFAM" id="SSF49265">
    <property type="entry name" value="Fibronectin type III"/>
    <property type="match status" value="2"/>
</dbReference>
<dbReference type="Gene3D" id="2.60.40.10">
    <property type="entry name" value="Immunoglobulins"/>
    <property type="match status" value="7"/>
</dbReference>
<dbReference type="FunFam" id="2.60.40.10:FF:000008">
    <property type="entry name" value="roundabout homolog 2 isoform X2"/>
    <property type="match status" value="2"/>
</dbReference>
<dbReference type="SMART" id="SM00060">
    <property type="entry name" value="FN3"/>
    <property type="match status" value="3"/>
</dbReference>
<dbReference type="SMART" id="SM00408">
    <property type="entry name" value="IGc2"/>
    <property type="match status" value="4"/>
</dbReference>
<feature type="domain" description="Ig-like" evidence="11">
    <location>
        <begin position="137"/>
        <end position="221"/>
    </location>
</feature>
<evidence type="ECO:0000256" key="5">
    <source>
        <dbReference type="ARBA" id="ARBA00022989"/>
    </source>
</evidence>
<feature type="compositionally biased region" description="Low complexity" evidence="9">
    <location>
        <begin position="1337"/>
        <end position="1349"/>
    </location>
</feature>
<keyword evidence="8" id="KW-0393">Immunoglobulin domain</keyword>
<dbReference type="CDD" id="cd00063">
    <property type="entry name" value="FN3"/>
    <property type="match status" value="3"/>
</dbReference>
<keyword evidence="5 10" id="KW-1133">Transmembrane helix</keyword>
<evidence type="ECO:0000256" key="6">
    <source>
        <dbReference type="ARBA" id="ARBA00023136"/>
    </source>
</evidence>
<evidence type="ECO:0000259" key="12">
    <source>
        <dbReference type="PROSITE" id="PS50853"/>
    </source>
</evidence>
<dbReference type="InterPro" id="IPR007110">
    <property type="entry name" value="Ig-like_dom"/>
</dbReference>
<proteinExistence type="predicted"/>
<evidence type="ECO:0000256" key="4">
    <source>
        <dbReference type="ARBA" id="ARBA00022737"/>
    </source>
</evidence>
<evidence type="ECO:0000256" key="10">
    <source>
        <dbReference type="SAM" id="Phobius"/>
    </source>
</evidence>
<dbReference type="SUPFAM" id="SSF48726">
    <property type="entry name" value="Immunoglobulin"/>
    <property type="match status" value="4"/>
</dbReference>
<dbReference type="InterPro" id="IPR013106">
    <property type="entry name" value="Ig_V-set"/>
</dbReference>
<dbReference type="GO" id="GO:0050808">
    <property type="term" value="P:synapse organization"/>
    <property type="evidence" value="ECO:0007669"/>
    <property type="project" value="TreeGrafter"/>
</dbReference>
<organism evidence="13 14">
    <name type="scientific">Ridgeia piscesae</name>
    <name type="common">Tubeworm</name>
    <dbReference type="NCBI Taxonomy" id="27915"/>
    <lineage>
        <taxon>Eukaryota</taxon>
        <taxon>Metazoa</taxon>
        <taxon>Spiralia</taxon>
        <taxon>Lophotrochozoa</taxon>
        <taxon>Annelida</taxon>
        <taxon>Polychaeta</taxon>
        <taxon>Sedentaria</taxon>
        <taxon>Canalipalpata</taxon>
        <taxon>Sabellida</taxon>
        <taxon>Siboglinidae</taxon>
        <taxon>Ridgeia</taxon>
    </lineage>
</organism>
<evidence type="ECO:0000256" key="3">
    <source>
        <dbReference type="ARBA" id="ARBA00022729"/>
    </source>
</evidence>
<dbReference type="Proteomes" id="UP001209878">
    <property type="component" value="Unassembled WGS sequence"/>
</dbReference>